<name>C6LJC2_9FIRM</name>
<sequence>MAGIADVSELIRSREGRNSYTQSYLREHIFDGYSDCSSLVWKCYERGLGIFVGTWTGEQIDRGTLVLQNTNAGKKSLSKKDLALMQEGDLVFWGPSRYDSRHVEYYMGDGELSGHGAGIGPVRKKATEYRHTYQLLEVRRYVKSGSGQTSGGSDPADRRELFRGKCIADDVNVRVWAGTDYENIKSYPRLYAGDTVEVIDYTQKDKNGEDWYYVRIAGKYYGFVKAEFIRKL</sequence>
<comment type="caution">
    <text evidence="6">The sequence shown here is derived from an EMBL/GenBank/DDBJ whole genome shotgun (WGS) entry which is preliminary data.</text>
</comment>
<dbReference type="Proteomes" id="UP000005561">
    <property type="component" value="Unassembled WGS sequence"/>
</dbReference>
<dbReference type="InterPro" id="IPR036028">
    <property type="entry name" value="SH3-like_dom_sf"/>
</dbReference>
<keyword evidence="2" id="KW-0645">Protease</keyword>
<evidence type="ECO:0000256" key="1">
    <source>
        <dbReference type="ARBA" id="ARBA00007074"/>
    </source>
</evidence>
<dbReference type="AlphaFoldDB" id="C6LJC2"/>
<protein>
    <submittedName>
        <fullName evidence="6">SH3 domain protein</fullName>
    </submittedName>
</protein>
<dbReference type="SUPFAM" id="SSF50044">
    <property type="entry name" value="SH3-domain"/>
    <property type="match status" value="1"/>
</dbReference>
<dbReference type="Gene3D" id="2.30.30.40">
    <property type="entry name" value="SH3 Domains"/>
    <property type="match status" value="1"/>
</dbReference>
<dbReference type="RefSeq" id="WP_006863521.1">
    <property type="nucleotide sequence ID" value="NZ_ACCL02000020.1"/>
</dbReference>
<evidence type="ECO:0000256" key="4">
    <source>
        <dbReference type="ARBA" id="ARBA00022807"/>
    </source>
</evidence>
<keyword evidence="7" id="KW-1185">Reference proteome</keyword>
<keyword evidence="4" id="KW-0788">Thiol protease</keyword>
<evidence type="ECO:0000313" key="7">
    <source>
        <dbReference type="Proteomes" id="UP000005561"/>
    </source>
</evidence>
<dbReference type="GO" id="GO:0008234">
    <property type="term" value="F:cysteine-type peptidase activity"/>
    <property type="evidence" value="ECO:0007669"/>
    <property type="project" value="UniProtKB-KW"/>
</dbReference>
<evidence type="ECO:0000256" key="3">
    <source>
        <dbReference type="ARBA" id="ARBA00022801"/>
    </source>
</evidence>
<dbReference type="Gene3D" id="3.90.1720.10">
    <property type="entry name" value="endopeptidase domain like (from Nostoc punctiforme)"/>
    <property type="match status" value="1"/>
</dbReference>
<keyword evidence="3" id="KW-0378">Hydrolase</keyword>
<evidence type="ECO:0000259" key="5">
    <source>
        <dbReference type="PROSITE" id="PS51935"/>
    </source>
</evidence>
<evidence type="ECO:0000256" key="2">
    <source>
        <dbReference type="ARBA" id="ARBA00022670"/>
    </source>
</evidence>
<reference evidence="6" key="1">
    <citation type="submission" date="2009-07" db="EMBL/GenBank/DDBJ databases">
        <authorList>
            <person name="Weinstock G."/>
            <person name="Sodergren E."/>
            <person name="Clifton S."/>
            <person name="Fulton L."/>
            <person name="Fulton B."/>
            <person name="Courtney L."/>
            <person name="Fronick C."/>
            <person name="Harrison M."/>
            <person name="Strong C."/>
            <person name="Farmer C."/>
            <person name="Delahaunty K."/>
            <person name="Markovic C."/>
            <person name="Hall O."/>
            <person name="Minx P."/>
            <person name="Tomlinson C."/>
            <person name="Mitreva M."/>
            <person name="Nelson J."/>
            <person name="Hou S."/>
            <person name="Wollam A."/>
            <person name="Pepin K.H."/>
            <person name="Johnson M."/>
            <person name="Bhonagiri V."/>
            <person name="Nash W.E."/>
            <person name="Warren W."/>
            <person name="Chinwalla A."/>
            <person name="Mardis E.R."/>
            <person name="Wilson R.K."/>
        </authorList>
    </citation>
    <scope>NUCLEOTIDE SEQUENCE [LARGE SCALE GENOMIC DNA]</scope>
    <source>
        <strain evidence="6">DSM 14469</strain>
    </source>
</reference>
<dbReference type="GO" id="GO:0006508">
    <property type="term" value="P:proteolysis"/>
    <property type="evidence" value="ECO:0007669"/>
    <property type="project" value="UniProtKB-KW"/>
</dbReference>
<proteinExistence type="inferred from homology"/>
<dbReference type="Pfam" id="PF00877">
    <property type="entry name" value="NLPC_P60"/>
    <property type="match status" value="1"/>
</dbReference>
<dbReference type="InterPro" id="IPR000064">
    <property type="entry name" value="NLP_P60_dom"/>
</dbReference>
<accession>C6LJC2</accession>
<dbReference type="STRING" id="168384.SAMN05660368_03198"/>
<dbReference type="InterPro" id="IPR038765">
    <property type="entry name" value="Papain-like_cys_pep_sf"/>
</dbReference>
<dbReference type="PROSITE" id="PS51935">
    <property type="entry name" value="NLPC_P60"/>
    <property type="match status" value="1"/>
</dbReference>
<feature type="domain" description="NlpC/P60" evidence="5">
    <location>
        <begin position="4"/>
        <end position="142"/>
    </location>
</feature>
<dbReference type="SUPFAM" id="SSF54001">
    <property type="entry name" value="Cysteine proteinases"/>
    <property type="match status" value="1"/>
</dbReference>
<dbReference type="EMBL" id="ACCL02000020">
    <property type="protein sequence ID" value="EET59236.1"/>
    <property type="molecule type" value="Genomic_DNA"/>
</dbReference>
<organism evidence="6 7">
    <name type="scientific">Marvinbryantia formatexigens DSM 14469</name>
    <dbReference type="NCBI Taxonomy" id="478749"/>
    <lineage>
        <taxon>Bacteria</taxon>
        <taxon>Bacillati</taxon>
        <taxon>Bacillota</taxon>
        <taxon>Clostridia</taxon>
        <taxon>Lachnospirales</taxon>
        <taxon>Lachnospiraceae</taxon>
        <taxon>Marvinbryantia</taxon>
    </lineage>
</organism>
<comment type="similarity">
    <text evidence="1">Belongs to the peptidase C40 family.</text>
</comment>
<gene>
    <name evidence="6" type="ORF">BRYFOR_08758</name>
</gene>
<evidence type="ECO:0000313" key="6">
    <source>
        <dbReference type="EMBL" id="EET59236.1"/>
    </source>
</evidence>